<accession>A0A895YFS0</accession>
<protein>
    <submittedName>
        <fullName evidence="1">Uncharacterized protein</fullName>
    </submittedName>
</protein>
<dbReference type="KEGG" id="nhy:JQS43_09135"/>
<gene>
    <name evidence="1" type="ORF">JQS43_09135</name>
</gene>
<sequence>MPPEHLEADVDVVHSAAKETDAMSGSWQQWGTHVQLCFADTSRAVRNSRLGVAVTNYTAEVNPIAQRMAGRVATLGGATADAAITVNSADQDAEAVLVAQHGAAAGQSTVLNRPVNF</sequence>
<dbReference type="Proteomes" id="UP000662857">
    <property type="component" value="Chromosome"/>
</dbReference>
<keyword evidence="2" id="KW-1185">Reference proteome</keyword>
<dbReference type="AlphaFoldDB" id="A0A895YFS0"/>
<dbReference type="EMBL" id="CP070499">
    <property type="protein sequence ID" value="QSB16421.1"/>
    <property type="molecule type" value="Genomic_DNA"/>
</dbReference>
<dbReference type="RefSeq" id="WP_239678635.1">
    <property type="nucleotide sequence ID" value="NZ_CP070499.1"/>
</dbReference>
<evidence type="ECO:0000313" key="2">
    <source>
        <dbReference type="Proteomes" id="UP000662857"/>
    </source>
</evidence>
<organism evidence="1 2">
    <name type="scientific">Natronosporangium hydrolyticum</name>
    <dbReference type="NCBI Taxonomy" id="2811111"/>
    <lineage>
        <taxon>Bacteria</taxon>
        <taxon>Bacillati</taxon>
        <taxon>Actinomycetota</taxon>
        <taxon>Actinomycetes</taxon>
        <taxon>Micromonosporales</taxon>
        <taxon>Micromonosporaceae</taxon>
        <taxon>Natronosporangium</taxon>
    </lineage>
</organism>
<reference evidence="1" key="1">
    <citation type="submission" date="2021-02" db="EMBL/GenBank/DDBJ databases">
        <title>Natrosporangium hydrolyticum gen. nov., sp. nov, a haloalkaliphilic actinobacterium from a soda solonchak soil.</title>
        <authorList>
            <person name="Sorokin D.Y."/>
            <person name="Khijniak T.V."/>
            <person name="Zakharycheva A.P."/>
            <person name="Boueva O.V."/>
            <person name="Ariskina E.V."/>
            <person name="Hahnke R.L."/>
            <person name="Bunk B."/>
            <person name="Sproer C."/>
            <person name="Schumann P."/>
            <person name="Evtushenko L.I."/>
            <person name="Kublanov I.V."/>
        </authorList>
    </citation>
    <scope>NUCLEOTIDE SEQUENCE</scope>
    <source>
        <strain evidence="1">DSM 106523</strain>
    </source>
</reference>
<evidence type="ECO:0000313" key="1">
    <source>
        <dbReference type="EMBL" id="QSB16421.1"/>
    </source>
</evidence>
<proteinExistence type="predicted"/>
<name>A0A895YFS0_9ACTN</name>